<keyword evidence="8" id="KW-1185">Reference proteome</keyword>
<evidence type="ECO:0000256" key="1">
    <source>
        <dbReference type="ARBA" id="ARBA00007992"/>
    </source>
</evidence>
<comment type="similarity">
    <text evidence="1">Belongs to the paxM FAD-dependent monooxygenase family.</text>
</comment>
<dbReference type="InterPro" id="IPR002938">
    <property type="entry name" value="FAD-bd"/>
</dbReference>
<evidence type="ECO:0000256" key="2">
    <source>
        <dbReference type="ARBA" id="ARBA00022630"/>
    </source>
</evidence>
<gene>
    <name evidence="7" type="ORF">N7476_006811</name>
</gene>
<dbReference type="InterPro" id="IPR036188">
    <property type="entry name" value="FAD/NAD-bd_sf"/>
</dbReference>
<dbReference type="Pfam" id="PF01494">
    <property type="entry name" value="FAD_binding_3"/>
    <property type="match status" value="1"/>
</dbReference>
<evidence type="ECO:0000313" key="8">
    <source>
        <dbReference type="Proteomes" id="UP001147746"/>
    </source>
</evidence>
<protein>
    <submittedName>
        <fullName evidence="7">FAD/NAD(P)-binding domain-containing protein</fullName>
    </submittedName>
</protein>
<dbReference type="GO" id="GO:0071949">
    <property type="term" value="F:FAD binding"/>
    <property type="evidence" value="ECO:0007669"/>
    <property type="project" value="InterPro"/>
</dbReference>
<dbReference type="PANTHER" id="PTHR13789">
    <property type="entry name" value="MONOOXYGENASE"/>
    <property type="match status" value="1"/>
</dbReference>
<keyword evidence="5" id="KW-0503">Monooxygenase</keyword>
<evidence type="ECO:0000313" key="7">
    <source>
        <dbReference type="EMBL" id="KAJ5310951.1"/>
    </source>
</evidence>
<feature type="domain" description="FAD-binding" evidence="6">
    <location>
        <begin position="20"/>
        <end position="377"/>
    </location>
</feature>
<dbReference type="PANTHER" id="PTHR13789:SF236">
    <property type="entry name" value="MONOOXYGENASE, PUTATIVE (AFU_ORTHOLOGUE AFUA_6G12060)-RELATED"/>
    <property type="match status" value="1"/>
</dbReference>
<evidence type="ECO:0000256" key="3">
    <source>
        <dbReference type="ARBA" id="ARBA00022827"/>
    </source>
</evidence>
<dbReference type="Proteomes" id="UP001147746">
    <property type="component" value="Unassembled WGS sequence"/>
</dbReference>
<keyword evidence="4" id="KW-0560">Oxidoreductase</keyword>
<accession>A0A9W9PT34</accession>
<dbReference type="SUPFAM" id="SSF51905">
    <property type="entry name" value="FAD/NAD(P)-binding domain"/>
    <property type="match status" value="1"/>
</dbReference>
<organism evidence="7 8">
    <name type="scientific">Penicillium atrosanguineum</name>
    <dbReference type="NCBI Taxonomy" id="1132637"/>
    <lineage>
        <taxon>Eukaryota</taxon>
        <taxon>Fungi</taxon>
        <taxon>Dikarya</taxon>
        <taxon>Ascomycota</taxon>
        <taxon>Pezizomycotina</taxon>
        <taxon>Eurotiomycetes</taxon>
        <taxon>Eurotiomycetidae</taxon>
        <taxon>Eurotiales</taxon>
        <taxon>Aspergillaceae</taxon>
        <taxon>Penicillium</taxon>
    </lineage>
</organism>
<reference evidence="7" key="1">
    <citation type="submission" date="2022-12" db="EMBL/GenBank/DDBJ databases">
        <authorList>
            <person name="Petersen C."/>
        </authorList>
    </citation>
    <scope>NUCLEOTIDE SEQUENCE</scope>
    <source>
        <strain evidence="7">IBT 21472</strain>
    </source>
</reference>
<sequence length="450" mass="49510">MTVTQYVRPDGITEPRSSGVDVIIVGLGIAGLVAAIECHYKGHKVVGLEKSHDVKVLGDSIALGSNAAKVLQHWDNGRILNELTSQSDDVAAMEILDPAGKLYAMDSMDGYGFGEGMIIHRGTLVNELYRHARSLAIDLRFGSAITQYWENDGHAGVVVNGDQRLSADCVIGADGVHSKTRDFVLGYQIKPQASGLAAYRACFSAKLVSGDSEASWVLEEAGLRDRMRRYITDGGLGLTLATGKRGQNIIWQIWHRNDTTSEESWENTTKAHVDDALALIQDWPVYSRVAAVLRHTPSDKLADYKIISRDPLPTWISQGGRVMIIGDAAHAMSPIVGQGGGQSIEDAATLAICLELAGKTQVKSGLQAVEAFRHQRTRIIQESGNAIYSQMRDPDWAAIEQDPSMMKFPRPQWIFDYDVYRDVYKEFPAVIRAVQDGTKYRPQNIHSDCK</sequence>
<dbReference type="PRINTS" id="PR00420">
    <property type="entry name" value="RNGMNOXGNASE"/>
</dbReference>
<name>A0A9W9PT34_9EURO</name>
<comment type="caution">
    <text evidence="7">The sequence shown here is derived from an EMBL/GenBank/DDBJ whole genome shotgun (WGS) entry which is preliminary data.</text>
</comment>
<evidence type="ECO:0000256" key="4">
    <source>
        <dbReference type="ARBA" id="ARBA00023002"/>
    </source>
</evidence>
<dbReference type="EMBL" id="JAPZBO010000007">
    <property type="protein sequence ID" value="KAJ5310951.1"/>
    <property type="molecule type" value="Genomic_DNA"/>
</dbReference>
<dbReference type="InterPro" id="IPR050493">
    <property type="entry name" value="FAD-dep_Monooxygenase_BioMet"/>
</dbReference>
<dbReference type="GO" id="GO:0004497">
    <property type="term" value="F:monooxygenase activity"/>
    <property type="evidence" value="ECO:0007669"/>
    <property type="project" value="UniProtKB-KW"/>
</dbReference>
<dbReference type="Gene3D" id="3.50.50.60">
    <property type="entry name" value="FAD/NAD(P)-binding domain"/>
    <property type="match status" value="1"/>
</dbReference>
<evidence type="ECO:0000256" key="5">
    <source>
        <dbReference type="ARBA" id="ARBA00023033"/>
    </source>
</evidence>
<keyword evidence="2" id="KW-0285">Flavoprotein</keyword>
<keyword evidence="3" id="KW-0274">FAD</keyword>
<evidence type="ECO:0000259" key="6">
    <source>
        <dbReference type="Pfam" id="PF01494"/>
    </source>
</evidence>
<reference evidence="7" key="2">
    <citation type="journal article" date="2023" name="IMA Fungus">
        <title>Comparative genomic study of the Penicillium genus elucidates a diverse pangenome and 15 lateral gene transfer events.</title>
        <authorList>
            <person name="Petersen C."/>
            <person name="Sorensen T."/>
            <person name="Nielsen M.R."/>
            <person name="Sondergaard T.E."/>
            <person name="Sorensen J.L."/>
            <person name="Fitzpatrick D.A."/>
            <person name="Frisvad J.C."/>
            <person name="Nielsen K.L."/>
        </authorList>
    </citation>
    <scope>NUCLEOTIDE SEQUENCE</scope>
    <source>
        <strain evidence="7">IBT 21472</strain>
    </source>
</reference>
<dbReference type="OrthoDB" id="16820at2759"/>
<dbReference type="AlphaFoldDB" id="A0A9W9PT34"/>
<proteinExistence type="inferred from homology"/>